<evidence type="ECO:0000259" key="1">
    <source>
        <dbReference type="Pfam" id="PF03432"/>
    </source>
</evidence>
<dbReference type="AlphaFoldDB" id="A0A327SR05"/>
<comment type="caution">
    <text evidence="2">The sequence shown here is derived from an EMBL/GenBank/DDBJ whole genome shotgun (WGS) entry which is preliminary data.</text>
</comment>
<proteinExistence type="predicted"/>
<reference evidence="2 3" key="1">
    <citation type="submission" date="2018-06" db="EMBL/GenBank/DDBJ databases">
        <title>Genomic Encyclopedia of Archaeal and Bacterial Type Strains, Phase II (KMG-II): from individual species to whole genera.</title>
        <authorList>
            <person name="Goeker M."/>
        </authorList>
    </citation>
    <scope>NUCLEOTIDE SEQUENCE [LARGE SCALE GENOMIC DNA]</scope>
    <source>
        <strain evidence="2 3">DSM 14825</strain>
    </source>
</reference>
<accession>A0A327SR05</accession>
<feature type="domain" description="MobA/VirD2-like nuclease" evidence="1">
    <location>
        <begin position="17"/>
        <end position="151"/>
    </location>
</feature>
<evidence type="ECO:0000313" key="3">
    <source>
        <dbReference type="Proteomes" id="UP000249754"/>
    </source>
</evidence>
<gene>
    <name evidence="2" type="ORF">LY11_02226</name>
</gene>
<dbReference type="Pfam" id="PF03432">
    <property type="entry name" value="Relaxase"/>
    <property type="match status" value="1"/>
</dbReference>
<organism evidence="2 3">
    <name type="scientific">Pedobacter cryoconitis</name>
    <dbReference type="NCBI Taxonomy" id="188932"/>
    <lineage>
        <taxon>Bacteria</taxon>
        <taxon>Pseudomonadati</taxon>
        <taxon>Bacteroidota</taxon>
        <taxon>Sphingobacteriia</taxon>
        <taxon>Sphingobacteriales</taxon>
        <taxon>Sphingobacteriaceae</taxon>
        <taxon>Pedobacter</taxon>
    </lineage>
</organism>
<dbReference type="OrthoDB" id="915634at2"/>
<evidence type="ECO:0000313" key="2">
    <source>
        <dbReference type="EMBL" id="RAJ31726.1"/>
    </source>
</evidence>
<dbReference type="EMBL" id="QLLR01000008">
    <property type="protein sequence ID" value="RAJ31726.1"/>
    <property type="molecule type" value="Genomic_DNA"/>
</dbReference>
<sequence>MVARIKIGTNIRGILHYNENKVAEGEAKLILSSGFAGEIEQMTFMNKLKRFEHLNELKPTVKTNALHISLNFHSSEQISSSKMQEIAIAYMEKIGFGDQPFLVYRHNDAGHQHLHIATTSIQRDGAAISLHNIGGNLSEPARKSIEKEFDLVVAESRKFKQEIVIKPANLEKAKYGRLSTKRQISNVLAAVVGEYKYTSIAELNAVLNQFNVTADRGKEDTEMFAKKGLIYSLIDKNGNKVGVPIKASSFYSKPTFRILEKKFDKNKEKRIPFRQDLIKQINKVFSNYERFTVETLKSELKKGHIDLVLRKNDQGRIYGATYIDHKNKAVFNGSDLGKLYSANSLATKIGSSDLLRTYLKPNNTPISYLKPESDKPAKAYLEPASTTDFLNELLGKSQPDYMPGIRRKKKKRNRGLTL</sequence>
<dbReference type="RefSeq" id="WP_111633746.1">
    <property type="nucleotide sequence ID" value="NZ_QLLR01000008.1"/>
</dbReference>
<dbReference type="InterPro" id="IPR005094">
    <property type="entry name" value="Endonuclease_MobA/VirD2"/>
</dbReference>
<name>A0A327SR05_9SPHI</name>
<protein>
    <submittedName>
        <fullName evidence="2">Relaxase/mobilization nuclease-like protein</fullName>
    </submittedName>
</protein>
<dbReference type="Proteomes" id="UP000249754">
    <property type="component" value="Unassembled WGS sequence"/>
</dbReference>